<dbReference type="CDD" id="cd00143">
    <property type="entry name" value="PP2Cc"/>
    <property type="match status" value="1"/>
</dbReference>
<accession>A0A1D1ZNW9</accession>
<protein>
    <recommendedName>
        <fullName evidence="6">PPM-type phosphatase domain-containing protein</fullName>
    </recommendedName>
</protein>
<dbReference type="GO" id="GO:0004722">
    <property type="term" value="F:protein serine/threonine phosphatase activity"/>
    <property type="evidence" value="ECO:0007669"/>
    <property type="project" value="InterPro"/>
</dbReference>
<feature type="region of interest" description="Disordered" evidence="1">
    <location>
        <begin position="276"/>
        <end position="415"/>
    </location>
</feature>
<dbReference type="SUPFAM" id="SSF49879">
    <property type="entry name" value="SMAD/FHA domain"/>
    <property type="match status" value="1"/>
</dbReference>
<feature type="domain" description="FHA" evidence="3">
    <location>
        <begin position="666"/>
        <end position="717"/>
    </location>
</feature>
<dbReference type="Pfam" id="PF00498">
    <property type="entry name" value="FHA"/>
    <property type="match status" value="1"/>
</dbReference>
<dbReference type="SUPFAM" id="SSF81606">
    <property type="entry name" value="PP2C-like"/>
    <property type="match status" value="1"/>
</dbReference>
<feature type="compositionally biased region" description="Low complexity" evidence="1">
    <location>
        <begin position="280"/>
        <end position="301"/>
    </location>
</feature>
<gene>
    <name evidence="5" type="ORF">g.25689</name>
</gene>
<feature type="compositionally biased region" description="Acidic residues" evidence="1">
    <location>
        <begin position="368"/>
        <end position="384"/>
    </location>
</feature>
<dbReference type="SMART" id="SM00332">
    <property type="entry name" value="PP2Cc"/>
    <property type="match status" value="1"/>
</dbReference>
<feature type="domain" description="PPM-type phosphatase" evidence="4">
    <location>
        <begin position="817"/>
        <end position="1082"/>
    </location>
</feature>
<dbReference type="SMART" id="SM00240">
    <property type="entry name" value="FHA"/>
    <property type="match status" value="1"/>
</dbReference>
<dbReference type="AlphaFoldDB" id="A0A1D1ZNW9"/>
<name>A0A1D1ZNW9_AUXPR</name>
<keyword evidence="2" id="KW-1133">Transmembrane helix</keyword>
<evidence type="ECO:0008006" key="6">
    <source>
        <dbReference type="Google" id="ProtNLM"/>
    </source>
</evidence>
<keyword evidence="2" id="KW-0812">Transmembrane</keyword>
<feature type="region of interest" description="Disordered" evidence="1">
    <location>
        <begin position="37"/>
        <end position="85"/>
    </location>
</feature>
<evidence type="ECO:0000256" key="1">
    <source>
        <dbReference type="SAM" id="MobiDB-lite"/>
    </source>
</evidence>
<dbReference type="PROSITE" id="PS51746">
    <property type="entry name" value="PPM_2"/>
    <property type="match status" value="1"/>
</dbReference>
<feature type="compositionally biased region" description="Basic and acidic residues" evidence="1">
    <location>
        <begin position="62"/>
        <end position="85"/>
    </location>
</feature>
<dbReference type="EMBL" id="GDKF01010207">
    <property type="protein sequence ID" value="JAT68415.1"/>
    <property type="molecule type" value="Transcribed_RNA"/>
</dbReference>
<dbReference type="InterPro" id="IPR036457">
    <property type="entry name" value="PPM-type-like_dom_sf"/>
</dbReference>
<dbReference type="Gene3D" id="2.60.200.20">
    <property type="match status" value="1"/>
</dbReference>
<dbReference type="CDD" id="cd22678">
    <property type="entry name" value="FHA_PP2C70-like"/>
    <property type="match status" value="1"/>
</dbReference>
<reference evidence="5" key="1">
    <citation type="submission" date="2015-08" db="EMBL/GenBank/DDBJ databases">
        <authorList>
            <person name="Babu N.S."/>
            <person name="Beckwith C.J."/>
            <person name="Beseler K.G."/>
            <person name="Brison A."/>
            <person name="Carone J.V."/>
            <person name="Caskin T.P."/>
            <person name="Diamond M."/>
            <person name="Durham M.E."/>
            <person name="Foxe J.M."/>
            <person name="Go M."/>
            <person name="Henderson B.A."/>
            <person name="Jones I.B."/>
            <person name="McGettigan J.A."/>
            <person name="Micheletti S.J."/>
            <person name="Nasrallah M.E."/>
            <person name="Ortiz D."/>
            <person name="Piller C.R."/>
            <person name="Privatt S.R."/>
            <person name="Schneider S.L."/>
            <person name="Sharp S."/>
            <person name="Smith T.C."/>
            <person name="Stanton J.D."/>
            <person name="Ullery H.E."/>
            <person name="Wilson R.J."/>
            <person name="Serrano M.G."/>
            <person name="Buck G."/>
            <person name="Lee V."/>
            <person name="Wang Y."/>
            <person name="Carvalho R."/>
            <person name="Voegtly L."/>
            <person name="Shi R."/>
            <person name="Duckworth R."/>
            <person name="Johnson A."/>
            <person name="Loviza R."/>
            <person name="Walstead R."/>
            <person name="Shah Z."/>
            <person name="Kiflezghi M."/>
            <person name="Wade K."/>
            <person name="Ball S.L."/>
            <person name="Bradley K.W."/>
            <person name="Asai D.J."/>
            <person name="Bowman C.A."/>
            <person name="Russell D.A."/>
            <person name="Pope W.H."/>
            <person name="Jacobs-Sera D."/>
            <person name="Hendrix R.W."/>
            <person name="Hatfull G.F."/>
        </authorList>
    </citation>
    <scope>NUCLEOTIDE SEQUENCE</scope>
</reference>
<dbReference type="Gene3D" id="3.60.40.10">
    <property type="entry name" value="PPM-type phosphatase domain"/>
    <property type="match status" value="1"/>
</dbReference>
<dbReference type="InterPro" id="IPR015655">
    <property type="entry name" value="PP2C"/>
</dbReference>
<evidence type="ECO:0000259" key="3">
    <source>
        <dbReference type="PROSITE" id="PS50006"/>
    </source>
</evidence>
<feature type="region of interest" description="Disordered" evidence="1">
    <location>
        <begin position="168"/>
        <end position="195"/>
    </location>
</feature>
<feature type="region of interest" description="Disordered" evidence="1">
    <location>
        <begin position="428"/>
        <end position="579"/>
    </location>
</feature>
<sequence length="1106" mass="113233">MSSYSPDGMLRLLGLASIGVAVALVRVGYSSFFRASRVPPEASDEGPAKPGLRGGLSPTVRVRAEDAGRPPAAARDDGVPKDEGHVSGSAILAEVKAPREQPVLAPQPGEFWSADVGVKPEPAAADRLPLPHLPTSDGDDDPRLLAAAVASAAVAAAVAAGNSLAPSAAATATPPERPLEHDGAGVKAPSPAPGTQRVASAFEALRDPFDQSLSPDRRAVFLGGAGDDAYGGLAPSPYAAAASPPRSPVSGPAPFAGLASPSAADLGLPMLSIPRPTAKALEPSPDSEPDSAAASSPAFSEALEREASGYAADAGSGPGSEDLGAGGAMEGPHPPPFPGLRLSLPGDAPAGPLSLTPGASGEGFDFMPSEDDQFALEVGEEGEAEAGWPDWQAGAGGAGRGDASPAPRPAPADPAAASIPLFSALVFDAPGSLPRGPPGPAPPRGSGGGTPRPHALSGSAGSPSPSSTGGPRSSSAERPSPRIFDTAVAAPPPRLYDAAASLARRPPSPDAGGGLPPPTPRLSVGSYNPFELERGPSGASPGPPAPASPGRSPMLASPRHHGARLAGRPPPDPFGALVPAHLPPSAAAAAAAIAAAGHPPPRASLERLASNHSAAQLSRVLEDDEELWETFRVSMDVEAVLALKLDVLAGPCRDASYVTEDDTLEVTVGRTPGNSLALRDGEVSGRHLAVTWSSLDRCWQAADLGSLNGTLLNGEPISVGARQRGPDYRLSSDDILQLGSYTKIKVSTFPRDLLNPKDTHGSLPVGSLPKSLSMPKHRVMSFGSLTSPKPTANTPSRQPAATTACDELRMEACVLCRVGREHTRKGQPGEDVACAQCPLPDPGRLGEASVSLFCVFDGHCGRGAAEAAAVALPEEIGVRLPACEADMLEQRGAVSALRPAFLATDARIRAEEGCTATAVLAWSPRKGIVCLQAGNVGDSTALWIDPRTVEVVELTEDHRLSNERERRRLADMGIQLSKNSRRLYGLNLSRGLGDKFLKDEDLGLSAEPYVGPVVTCSASEGGLLLIASDGLWDVADFATVARVLCQSLRASGGDLVDGARAVLAHALKHRTKDDVSIVLARVLPEAEWEARSPPRSFSSGPIFGDP</sequence>
<dbReference type="InterPro" id="IPR000253">
    <property type="entry name" value="FHA_dom"/>
</dbReference>
<proteinExistence type="predicted"/>
<feature type="compositionally biased region" description="Low complexity" evidence="1">
    <location>
        <begin position="451"/>
        <end position="482"/>
    </location>
</feature>
<dbReference type="PROSITE" id="PS50006">
    <property type="entry name" value="FHA_DOMAIN"/>
    <property type="match status" value="1"/>
</dbReference>
<dbReference type="Pfam" id="PF00481">
    <property type="entry name" value="PP2C"/>
    <property type="match status" value="1"/>
</dbReference>
<keyword evidence="2" id="KW-0472">Membrane</keyword>
<dbReference type="InterPro" id="IPR001932">
    <property type="entry name" value="PPM-type_phosphatase-like_dom"/>
</dbReference>
<dbReference type="InterPro" id="IPR008984">
    <property type="entry name" value="SMAD_FHA_dom_sf"/>
</dbReference>
<dbReference type="PANTHER" id="PTHR13832">
    <property type="entry name" value="PROTEIN PHOSPHATASE 2C"/>
    <property type="match status" value="1"/>
</dbReference>
<feature type="transmembrane region" description="Helical" evidence="2">
    <location>
        <begin position="12"/>
        <end position="29"/>
    </location>
</feature>
<evidence type="ECO:0000313" key="5">
    <source>
        <dbReference type="EMBL" id="JAT68415.1"/>
    </source>
</evidence>
<evidence type="ECO:0000259" key="4">
    <source>
        <dbReference type="PROSITE" id="PS51746"/>
    </source>
</evidence>
<organism evidence="5">
    <name type="scientific">Auxenochlorella protothecoides</name>
    <name type="common">Green microalga</name>
    <name type="synonym">Chlorella protothecoides</name>
    <dbReference type="NCBI Taxonomy" id="3075"/>
    <lineage>
        <taxon>Eukaryota</taxon>
        <taxon>Viridiplantae</taxon>
        <taxon>Chlorophyta</taxon>
        <taxon>core chlorophytes</taxon>
        <taxon>Trebouxiophyceae</taxon>
        <taxon>Chlorellales</taxon>
        <taxon>Chlorellaceae</taxon>
        <taxon>Auxenochlorella</taxon>
    </lineage>
</organism>
<evidence type="ECO:0000256" key="2">
    <source>
        <dbReference type="SAM" id="Phobius"/>
    </source>
</evidence>
<dbReference type="PANTHER" id="PTHR13832:SF827">
    <property type="entry name" value="PROTEIN PHOSPHATASE 1L"/>
    <property type="match status" value="1"/>
</dbReference>